<evidence type="ECO:0000259" key="1">
    <source>
        <dbReference type="Pfam" id="PF19955"/>
    </source>
</evidence>
<dbReference type="Pfam" id="PF20028">
    <property type="entry name" value="VMAP-C"/>
    <property type="match status" value="1"/>
</dbReference>
<protein>
    <submittedName>
        <fullName evidence="4">Uncharacterized protein</fullName>
    </submittedName>
</protein>
<keyword evidence="5" id="KW-1185">Reference proteome</keyword>
<comment type="caution">
    <text evidence="4">The sequence shown here is derived from an EMBL/GenBank/DDBJ whole genome shotgun (WGS) entry which is preliminary data.</text>
</comment>
<dbReference type="RefSeq" id="WP_075897249.1">
    <property type="nucleotide sequence ID" value="NZ_MKZS01000001.1"/>
</dbReference>
<gene>
    <name evidence="4" type="ORF">BJP37_05720</name>
</gene>
<evidence type="ECO:0000259" key="2">
    <source>
        <dbReference type="Pfam" id="PF19963"/>
    </source>
</evidence>
<sequence>MNGGNTPGYLLKEINKALCSAFTSENQLEMMVNYELNIKLKEVASGGNLKEIVHRLVENFDAKNKLGNLIDGALKENPDNPDLKAIKEKFKITTSLIDILRPLEKHFINQMQQAYQACCINKSWDDWENKSPDSLDEILKELDEQPQGTHNEKPIVQFVDHLLKTGDIPNSHADQLNQWIRENANNPSDLLSQSSSHSQNHQQQNLDAQPYLLVKVDSSKQYHQKGQKRYLVSAWFIPDKNNYNYLEYPQNCKFLETRSADGESEQDVLSLKKLENFIKKFLSDPQNNSKFCKNTSIVFSLPYELLNYEIERINITNYYGLTCPMGKHYKVFIRSLKRFERLTHNNGNQKICSEKWKKIKDSRENKCHQEFVDVGKFDFDSERLYAHLKNEKMNKKTIALKLYNPPDYEILKVIDTMEIPVALWLRKNDFKTIINCQDEFDKLFECQINELPKKVEEQRLKAPKKEHGQEHIGHHLALLWEDPDLLPPQIDYTTL</sequence>
<feature type="domain" description="vWA-MoxR associated protein middle region 1" evidence="2">
    <location>
        <begin position="99"/>
        <end position="216"/>
    </location>
</feature>
<feature type="domain" description="Effector-associated" evidence="1">
    <location>
        <begin position="10"/>
        <end position="89"/>
    </location>
</feature>
<dbReference type="EMBL" id="MKZS01000001">
    <property type="protein sequence ID" value="OLT58618.1"/>
    <property type="molecule type" value="Genomic_DNA"/>
</dbReference>
<dbReference type="Pfam" id="PF19963">
    <property type="entry name" value="VMAP-M1"/>
    <property type="match status" value="1"/>
</dbReference>
<dbReference type="InterPro" id="IPR045430">
    <property type="entry name" value="EAD1"/>
</dbReference>
<evidence type="ECO:0000313" key="4">
    <source>
        <dbReference type="EMBL" id="OLT58618.1"/>
    </source>
</evidence>
<feature type="domain" description="vWA-MoxR associated protein C-terminal" evidence="3">
    <location>
        <begin position="229"/>
        <end position="483"/>
    </location>
</feature>
<evidence type="ECO:0000259" key="3">
    <source>
        <dbReference type="Pfam" id="PF20028"/>
    </source>
</evidence>
<dbReference type="Pfam" id="PF19955">
    <property type="entry name" value="EAD1"/>
    <property type="match status" value="1"/>
</dbReference>
<accession>A0A1U7MY23</accession>
<reference evidence="4 5" key="1">
    <citation type="submission" date="2016-10" db="EMBL/GenBank/DDBJ databases">
        <title>Comparative genomics uncovers the prolific and rare metabolic potential of the cyanobacterial genus Moorea.</title>
        <authorList>
            <person name="Leao T."/>
            <person name="Castelao G."/>
            <person name="Korobeynikov A."/>
            <person name="Monroe E.A."/>
            <person name="Podell S."/>
            <person name="Glukhov E."/>
            <person name="Allen E."/>
            <person name="Gerwick W.H."/>
            <person name="Gerwick L."/>
        </authorList>
    </citation>
    <scope>NUCLEOTIDE SEQUENCE [LARGE SCALE GENOMIC DNA]</scope>
    <source>
        <strain evidence="4 5">PNG5-198</strain>
    </source>
</reference>
<dbReference type="Proteomes" id="UP000186657">
    <property type="component" value="Unassembled WGS sequence"/>
</dbReference>
<dbReference type="InterPro" id="IPR045440">
    <property type="entry name" value="VMAP-M1"/>
</dbReference>
<proteinExistence type="predicted"/>
<evidence type="ECO:0000313" key="5">
    <source>
        <dbReference type="Proteomes" id="UP000186657"/>
    </source>
</evidence>
<dbReference type="AlphaFoldDB" id="A0A1U7MY23"/>
<organism evidence="4 5">
    <name type="scientific">Moorena bouillonii PNG</name>
    <dbReference type="NCBI Taxonomy" id="568701"/>
    <lineage>
        <taxon>Bacteria</taxon>
        <taxon>Bacillati</taxon>
        <taxon>Cyanobacteriota</taxon>
        <taxon>Cyanophyceae</taxon>
        <taxon>Coleofasciculales</taxon>
        <taxon>Coleofasciculaceae</taxon>
        <taxon>Moorena</taxon>
    </lineage>
</organism>
<name>A0A1U7MY23_9CYAN</name>
<dbReference type="InterPro" id="IPR045450">
    <property type="entry name" value="VMAP_C"/>
</dbReference>